<protein>
    <submittedName>
        <fullName evidence="1">Uncharacterized protein</fullName>
    </submittedName>
</protein>
<dbReference type="EMBL" id="SNXZ01000006">
    <property type="protein sequence ID" value="TDP93844.1"/>
    <property type="molecule type" value="Genomic_DNA"/>
</dbReference>
<gene>
    <name evidence="1" type="ORF">EV186_106238</name>
</gene>
<name>A0A4R6S3P6_LABRH</name>
<dbReference type="AlphaFoldDB" id="A0A4R6S3P6"/>
<dbReference type="Proteomes" id="UP000295444">
    <property type="component" value="Unassembled WGS sequence"/>
</dbReference>
<evidence type="ECO:0000313" key="1">
    <source>
        <dbReference type="EMBL" id="TDP93844.1"/>
    </source>
</evidence>
<organism evidence="1 2">
    <name type="scientific">Labedaea rhizosphaerae</name>
    <dbReference type="NCBI Taxonomy" id="598644"/>
    <lineage>
        <taxon>Bacteria</taxon>
        <taxon>Bacillati</taxon>
        <taxon>Actinomycetota</taxon>
        <taxon>Actinomycetes</taxon>
        <taxon>Pseudonocardiales</taxon>
        <taxon>Pseudonocardiaceae</taxon>
        <taxon>Labedaea</taxon>
    </lineage>
</organism>
<sequence>MGGNPMRWGDLERKVTKADLRWVKLFEHLGVPDVTEDEVDEALDAK</sequence>
<reference evidence="1 2" key="1">
    <citation type="submission" date="2019-03" db="EMBL/GenBank/DDBJ databases">
        <title>Genomic Encyclopedia of Type Strains, Phase IV (KMG-IV): sequencing the most valuable type-strain genomes for metagenomic binning, comparative biology and taxonomic classification.</title>
        <authorList>
            <person name="Goeker M."/>
        </authorList>
    </citation>
    <scope>NUCLEOTIDE SEQUENCE [LARGE SCALE GENOMIC DNA]</scope>
    <source>
        <strain evidence="1 2">DSM 45361</strain>
    </source>
</reference>
<proteinExistence type="predicted"/>
<keyword evidence="2" id="KW-1185">Reference proteome</keyword>
<comment type="caution">
    <text evidence="1">The sequence shown here is derived from an EMBL/GenBank/DDBJ whole genome shotgun (WGS) entry which is preliminary data.</text>
</comment>
<evidence type="ECO:0000313" key="2">
    <source>
        <dbReference type="Proteomes" id="UP000295444"/>
    </source>
</evidence>
<accession>A0A4R6S3P6</accession>